<dbReference type="EMBL" id="JABKAV010000110">
    <property type="protein sequence ID" value="NVO86741.1"/>
    <property type="molecule type" value="Genomic_DNA"/>
</dbReference>
<dbReference type="Proteomes" id="UP000626554">
    <property type="component" value="Unassembled WGS sequence"/>
</dbReference>
<dbReference type="Pfam" id="PF13683">
    <property type="entry name" value="rve_3"/>
    <property type="match status" value="1"/>
</dbReference>
<keyword evidence="3" id="KW-1185">Reference proteome</keyword>
<dbReference type="InterPro" id="IPR001584">
    <property type="entry name" value="Integrase_cat-core"/>
</dbReference>
<evidence type="ECO:0000259" key="1">
    <source>
        <dbReference type="Pfam" id="PF13683"/>
    </source>
</evidence>
<gene>
    <name evidence="2" type="ORF">HW556_17805</name>
</gene>
<organism evidence="2 3">
    <name type="scientific">Hymenobacter terrestris</name>
    <dbReference type="NCBI Taxonomy" id="2748310"/>
    <lineage>
        <taxon>Bacteria</taxon>
        <taxon>Pseudomonadati</taxon>
        <taxon>Bacteroidota</taxon>
        <taxon>Cytophagia</taxon>
        <taxon>Cytophagales</taxon>
        <taxon>Hymenobacteraceae</taxon>
        <taxon>Hymenobacter</taxon>
    </lineage>
</organism>
<comment type="caution">
    <text evidence="2">The sequence shown here is derived from an EMBL/GenBank/DDBJ whole genome shotgun (WGS) entry which is preliminary data.</text>
</comment>
<feature type="domain" description="Integrase catalytic" evidence="1">
    <location>
        <begin position="2"/>
        <end position="32"/>
    </location>
</feature>
<evidence type="ECO:0000313" key="3">
    <source>
        <dbReference type="Proteomes" id="UP000626554"/>
    </source>
</evidence>
<sequence length="48" mass="5634">MPTLVKAKLKISHHIANYNAERRHSALGYRAPNYFETHLQTTPQYRPI</sequence>
<reference evidence="2 3" key="1">
    <citation type="submission" date="2020-05" db="EMBL/GenBank/DDBJ databases">
        <title>Hymenobacter terrestris sp. nov. and Hymenobacter lapidiphilus sp. nov., isolated from regoliths in Antarctica.</title>
        <authorList>
            <person name="Sedlacek I."/>
            <person name="Pantucek R."/>
            <person name="Zeman M."/>
            <person name="Holochova P."/>
            <person name="Kralova S."/>
            <person name="Stankova E."/>
            <person name="Sedo O."/>
            <person name="Micenkova L."/>
            <person name="Svec P."/>
            <person name="Gupta V."/>
            <person name="Sood U."/>
            <person name="Korpole U.S."/>
            <person name="Lal R."/>
        </authorList>
    </citation>
    <scope>NUCLEOTIDE SEQUENCE [LARGE SCALE GENOMIC DNA]</scope>
    <source>
        <strain evidence="2 3">P5252</strain>
    </source>
</reference>
<accession>A0ABX2Q8G7</accession>
<proteinExistence type="predicted"/>
<dbReference type="RefSeq" id="WP_176901470.1">
    <property type="nucleotide sequence ID" value="NZ_JABKAV010000110.1"/>
</dbReference>
<evidence type="ECO:0000313" key="2">
    <source>
        <dbReference type="EMBL" id="NVO86741.1"/>
    </source>
</evidence>
<name>A0ABX2Q8G7_9BACT</name>
<protein>
    <submittedName>
        <fullName evidence="2">Transposase</fullName>
    </submittedName>
</protein>